<dbReference type="PANTHER" id="PTHR12526">
    <property type="entry name" value="GLYCOSYLTRANSFERASE"/>
    <property type="match status" value="1"/>
</dbReference>
<feature type="domain" description="Glycosyl transferase family 1" evidence="1">
    <location>
        <begin position="181"/>
        <end position="339"/>
    </location>
</feature>
<protein>
    <submittedName>
        <fullName evidence="2">Glycosyltransferase involved in cell wall biosynthesis</fullName>
    </submittedName>
</protein>
<reference evidence="2 3" key="1">
    <citation type="submission" date="2019-03" db="EMBL/GenBank/DDBJ databases">
        <title>Genomic Encyclopedia of Type Strains, Phase IV (KMG-IV): sequencing the most valuable type-strain genomes for metagenomic binning, comparative biology and taxonomic classification.</title>
        <authorList>
            <person name="Goeker M."/>
        </authorList>
    </citation>
    <scope>NUCLEOTIDE SEQUENCE [LARGE SCALE GENOMIC DNA]</scope>
    <source>
        <strain evidence="2 3">DSM 15505</strain>
    </source>
</reference>
<dbReference type="PANTHER" id="PTHR12526:SF630">
    <property type="entry name" value="GLYCOSYLTRANSFERASE"/>
    <property type="match status" value="1"/>
</dbReference>
<dbReference type="EMBL" id="SOAX01000005">
    <property type="protein sequence ID" value="TDT39484.1"/>
    <property type="molecule type" value="Genomic_DNA"/>
</dbReference>
<organism evidence="2 3">
    <name type="scientific">Halospina denitrificans</name>
    <dbReference type="NCBI Taxonomy" id="332522"/>
    <lineage>
        <taxon>Bacteria</taxon>
        <taxon>Pseudomonadati</taxon>
        <taxon>Pseudomonadota</taxon>
        <taxon>Gammaproteobacteria</taxon>
        <taxon>Halospina</taxon>
    </lineage>
</organism>
<proteinExistence type="predicted"/>
<dbReference type="AlphaFoldDB" id="A0A4R7JP24"/>
<gene>
    <name evidence="2" type="ORF">DES49_2411</name>
</gene>
<keyword evidence="3" id="KW-1185">Reference proteome</keyword>
<dbReference type="GO" id="GO:0016757">
    <property type="term" value="F:glycosyltransferase activity"/>
    <property type="evidence" value="ECO:0007669"/>
    <property type="project" value="InterPro"/>
</dbReference>
<dbReference type="InterPro" id="IPR001296">
    <property type="entry name" value="Glyco_trans_1"/>
</dbReference>
<name>A0A4R7JP24_9GAMM</name>
<keyword evidence="2" id="KW-0808">Transferase</keyword>
<dbReference type="OrthoDB" id="5290958at2"/>
<dbReference type="Gene3D" id="3.40.50.2000">
    <property type="entry name" value="Glycogen Phosphorylase B"/>
    <property type="match status" value="2"/>
</dbReference>
<dbReference type="RefSeq" id="WP_133736650.1">
    <property type="nucleotide sequence ID" value="NZ_SOAX01000005.1"/>
</dbReference>
<evidence type="ECO:0000259" key="1">
    <source>
        <dbReference type="Pfam" id="PF00534"/>
    </source>
</evidence>
<evidence type="ECO:0000313" key="2">
    <source>
        <dbReference type="EMBL" id="TDT39484.1"/>
    </source>
</evidence>
<sequence>MKYKGRVAVYCDCNSRGGVWAYTVRLLALLKDKGHEALLISHPARCAREEELLATMQRDASQSLLVSREIPPSKSISVISKYLVDKKVEYFIPNYRRISYSAAAFTRKKTRIKIIGVCHNDHESYYSVLIYYQSIISIFICASTKTYKTLWHLLRPPYRPKVRLIPHFVNVPPLKGAKYQSNPFRVIYHGRLQEEQKHCSYMIEVAKRVCDKNGRVEFLLVGDGEDISEYLARIQKYKLKGKVHIKPSLPWNELEELLSQCQLGILTSSYEGFCYGAAEALAMGLPVAAFDCGDVISDFLRDGYNGRVVPWGDVEALSNWILNLVDNEAMWNEYSKNAYTAARDKFSYKIISELYIEALESCEETTEKWPVFRPTFIPEKGKSIRSFVDRKGLQLGFWS</sequence>
<evidence type="ECO:0000313" key="3">
    <source>
        <dbReference type="Proteomes" id="UP000295830"/>
    </source>
</evidence>
<dbReference type="Proteomes" id="UP000295830">
    <property type="component" value="Unassembled WGS sequence"/>
</dbReference>
<dbReference type="GO" id="GO:1901135">
    <property type="term" value="P:carbohydrate derivative metabolic process"/>
    <property type="evidence" value="ECO:0007669"/>
    <property type="project" value="UniProtKB-ARBA"/>
</dbReference>
<accession>A0A4R7JP24</accession>
<dbReference type="Pfam" id="PF00534">
    <property type="entry name" value="Glycos_transf_1"/>
    <property type="match status" value="1"/>
</dbReference>
<comment type="caution">
    <text evidence="2">The sequence shown here is derived from an EMBL/GenBank/DDBJ whole genome shotgun (WGS) entry which is preliminary data.</text>
</comment>
<dbReference type="CDD" id="cd03801">
    <property type="entry name" value="GT4_PimA-like"/>
    <property type="match status" value="1"/>
</dbReference>
<dbReference type="SUPFAM" id="SSF53756">
    <property type="entry name" value="UDP-Glycosyltransferase/glycogen phosphorylase"/>
    <property type="match status" value="1"/>
</dbReference>